<protein>
    <recommendedName>
        <fullName evidence="3">HD/PDEase domain-containing protein</fullName>
    </recommendedName>
</protein>
<dbReference type="PANTHER" id="PTHR46246:SF1">
    <property type="entry name" value="GUANOSINE-3',5'-BIS(DIPHOSPHATE) 3'-PYROPHOSPHOHYDROLASE MESH1"/>
    <property type="match status" value="1"/>
</dbReference>
<dbReference type="GO" id="GO:0008893">
    <property type="term" value="F:guanosine-3',5'-bis(diphosphate) 3'-diphosphatase activity"/>
    <property type="evidence" value="ECO:0007669"/>
    <property type="project" value="TreeGrafter"/>
</dbReference>
<gene>
    <name evidence="1" type="ORF">A2Y67_04090</name>
</gene>
<comment type="caution">
    <text evidence="1">The sequence shown here is derived from an EMBL/GenBank/DDBJ whole genome shotgun (WGS) entry which is preliminary data.</text>
</comment>
<evidence type="ECO:0008006" key="3">
    <source>
        <dbReference type="Google" id="ProtNLM"/>
    </source>
</evidence>
<dbReference type="PANTHER" id="PTHR46246">
    <property type="entry name" value="GUANOSINE-3',5'-BIS(DIPHOSPHATE) 3'-PYROPHOSPHOHYDROLASE MESH1"/>
    <property type="match status" value="1"/>
</dbReference>
<dbReference type="EMBL" id="MHIA01000023">
    <property type="protein sequence ID" value="OGY41794.1"/>
    <property type="molecule type" value="Genomic_DNA"/>
</dbReference>
<sequence length="211" mass="24413">MKGHWSQRVRKAIVLASNLHDGQRRKEANVPYNAHLWGVSLLLSFSEADDDTIIAGIFHDILEDTELKPEILGWMYGDEVLRMVHLLTDPKEDDWQKRKEIMLKRITGADSKVKLIKCADKLDNLQSIFDALKAEGFREGRENSQANIWKNFTKGYDGQKWFNQEILRALFANVPLEKLPPIFGTYMRLVELIFREKVITDEAAREKIISS</sequence>
<accession>A0A1G1XPC7</accession>
<proteinExistence type="predicted"/>
<dbReference type="InterPro" id="IPR003607">
    <property type="entry name" value="HD/PDEase_dom"/>
</dbReference>
<dbReference type="AlphaFoldDB" id="A0A1G1XPC7"/>
<dbReference type="Gene3D" id="1.10.3210.10">
    <property type="entry name" value="Hypothetical protein af1432"/>
    <property type="match status" value="1"/>
</dbReference>
<dbReference type="InterPro" id="IPR052194">
    <property type="entry name" value="MESH1"/>
</dbReference>
<dbReference type="SUPFAM" id="SSF109604">
    <property type="entry name" value="HD-domain/PDEase-like"/>
    <property type="match status" value="1"/>
</dbReference>
<organism evidence="1 2">
    <name type="scientific">Candidatus Buchananbacteria bacterium RBG_13_39_9</name>
    <dbReference type="NCBI Taxonomy" id="1797531"/>
    <lineage>
        <taxon>Bacteria</taxon>
        <taxon>Candidatus Buchananiibacteriota</taxon>
    </lineage>
</organism>
<dbReference type="Proteomes" id="UP000176260">
    <property type="component" value="Unassembled WGS sequence"/>
</dbReference>
<evidence type="ECO:0000313" key="1">
    <source>
        <dbReference type="EMBL" id="OGY41794.1"/>
    </source>
</evidence>
<name>A0A1G1XPC7_9BACT</name>
<dbReference type="Pfam" id="PF13328">
    <property type="entry name" value="HD_4"/>
    <property type="match status" value="1"/>
</dbReference>
<reference evidence="1 2" key="1">
    <citation type="journal article" date="2016" name="Nat. Commun.">
        <title>Thousands of microbial genomes shed light on interconnected biogeochemical processes in an aquifer system.</title>
        <authorList>
            <person name="Anantharaman K."/>
            <person name="Brown C.T."/>
            <person name="Hug L.A."/>
            <person name="Sharon I."/>
            <person name="Castelle C.J."/>
            <person name="Probst A.J."/>
            <person name="Thomas B.C."/>
            <person name="Singh A."/>
            <person name="Wilkins M.J."/>
            <person name="Karaoz U."/>
            <person name="Brodie E.L."/>
            <person name="Williams K.H."/>
            <person name="Hubbard S.S."/>
            <person name="Banfield J.F."/>
        </authorList>
    </citation>
    <scope>NUCLEOTIDE SEQUENCE [LARGE SCALE GENOMIC DNA]</scope>
</reference>
<evidence type="ECO:0000313" key="2">
    <source>
        <dbReference type="Proteomes" id="UP000176260"/>
    </source>
</evidence>
<dbReference type="CDD" id="cd00077">
    <property type="entry name" value="HDc"/>
    <property type="match status" value="1"/>
</dbReference>